<feature type="domain" description="DNA ligase D polymerase" evidence="2">
    <location>
        <begin position="119"/>
        <end position="176"/>
    </location>
</feature>
<dbReference type="Gene3D" id="3.90.920.10">
    <property type="entry name" value="DNA primase, PRIM domain"/>
    <property type="match status" value="1"/>
</dbReference>
<dbReference type="EMBL" id="FMAF01000007">
    <property type="protein sequence ID" value="SCB33409.1"/>
    <property type="molecule type" value="Genomic_DNA"/>
</dbReference>
<dbReference type="Proteomes" id="UP000199205">
    <property type="component" value="Unassembled WGS sequence"/>
</dbReference>
<feature type="domain" description="DNA ligase D 3'-phosphoesterase" evidence="1">
    <location>
        <begin position="36"/>
        <end position="105"/>
    </location>
</feature>
<proteinExistence type="predicted"/>
<dbReference type="Pfam" id="PF13298">
    <property type="entry name" value="LigD_N"/>
    <property type="match status" value="1"/>
</dbReference>
<evidence type="ECO:0000259" key="2">
    <source>
        <dbReference type="Pfam" id="PF21686"/>
    </source>
</evidence>
<dbReference type="Pfam" id="PF21686">
    <property type="entry name" value="LigD_Prim-Pol"/>
    <property type="match status" value="1"/>
</dbReference>
<dbReference type="NCBIfam" id="TIGR02777">
    <property type="entry name" value="LigD_PE_dom"/>
    <property type="match status" value="1"/>
</dbReference>
<accession>A0A1C3W0B9</accession>
<dbReference type="PANTHER" id="PTHR39465">
    <property type="entry name" value="DNA LIGASE D, 3'-PHOSPHOESTERASE DOMAIN"/>
    <property type="match status" value="1"/>
</dbReference>
<evidence type="ECO:0000313" key="4">
    <source>
        <dbReference type="Proteomes" id="UP000199205"/>
    </source>
</evidence>
<dbReference type="OrthoDB" id="9802472at2"/>
<dbReference type="InterPro" id="IPR014145">
    <property type="entry name" value="LigD_pol_dom"/>
</dbReference>
<evidence type="ECO:0000313" key="3">
    <source>
        <dbReference type="EMBL" id="SCB33409.1"/>
    </source>
</evidence>
<dbReference type="InterPro" id="IPR014144">
    <property type="entry name" value="LigD_PE_domain"/>
</dbReference>
<name>A0A1C3W0B9_9HYPH</name>
<evidence type="ECO:0000259" key="1">
    <source>
        <dbReference type="Pfam" id="PF13298"/>
    </source>
</evidence>
<organism evidence="3 4">
    <name type="scientific">Rhizobium lusitanum</name>
    <dbReference type="NCBI Taxonomy" id="293958"/>
    <lineage>
        <taxon>Bacteria</taxon>
        <taxon>Pseudomonadati</taxon>
        <taxon>Pseudomonadota</taxon>
        <taxon>Alphaproteobacteria</taxon>
        <taxon>Hyphomicrobiales</taxon>
        <taxon>Rhizobiaceae</taxon>
        <taxon>Rhizobium/Agrobacterium group</taxon>
        <taxon>Rhizobium</taxon>
    </lineage>
</organism>
<keyword evidence="3" id="KW-0436">Ligase</keyword>
<dbReference type="AlphaFoldDB" id="A0A1C3W0B9"/>
<sequence length="197" mass="21684">MPLETYNSKRDFSKTIEPKGMAARKRKGSDNSFVIQKHAARRLHYDFRLEMDDVLKSWAVAKGPSLVAGNKRLAVHTEDHPLEYGGFEGTIPKGEYGGGTVLVWDIVAAFKDLPVGTALRNQRGMTAVAPYSTRARPGATVSILLSWEELTPPIGPNDFTVLNVPTRLAALRSDPWADFKAAAEPLCRSPRKRKPAA</sequence>
<protein>
    <submittedName>
        <fullName evidence="3">DNA ligase D, 3'-phosphoesterase domain-containing protein</fullName>
    </submittedName>
</protein>
<dbReference type="GO" id="GO:0016874">
    <property type="term" value="F:ligase activity"/>
    <property type="evidence" value="ECO:0007669"/>
    <property type="project" value="UniProtKB-KW"/>
</dbReference>
<gene>
    <name evidence="3" type="ORF">GA0061101_107227</name>
</gene>
<dbReference type="PANTHER" id="PTHR39465:SF1">
    <property type="entry name" value="DNA LIGASE D 3'-PHOSPHOESTERASE DOMAIN-CONTAINING PROTEIN"/>
    <property type="match status" value="1"/>
</dbReference>
<reference evidence="3 4" key="1">
    <citation type="submission" date="2016-08" db="EMBL/GenBank/DDBJ databases">
        <authorList>
            <person name="Seilhamer J.J."/>
        </authorList>
    </citation>
    <scope>NUCLEOTIDE SEQUENCE [LARGE SCALE GENOMIC DNA]</scope>
    <source>
        <strain evidence="3 4">P1-7</strain>
    </source>
</reference>